<name>A0A4U0YJD7_9GAMM</name>
<dbReference type="AlphaFoldDB" id="A0A4U0YJD7"/>
<sequence length="84" mass="9380">LSGQLIGFPRHLSQHPGGFVISEQPLDTLVPVENAAMDGRTIIQWDKDDLDAVGLLKVDILALGMLTALRRCFDLVRHYRGREL</sequence>
<keyword evidence="3" id="KW-0234">DNA repair</keyword>
<evidence type="ECO:0000313" key="6">
    <source>
        <dbReference type="Proteomes" id="UP000305198"/>
    </source>
</evidence>
<keyword evidence="1" id="KW-0963">Cytoplasm</keyword>
<dbReference type="GO" id="GO:0006260">
    <property type="term" value="P:DNA replication"/>
    <property type="evidence" value="ECO:0007669"/>
    <property type="project" value="InterPro"/>
</dbReference>
<dbReference type="Pfam" id="PF07733">
    <property type="entry name" value="DNA_pol3_alpha"/>
    <property type="match status" value="1"/>
</dbReference>
<feature type="non-terminal residue" evidence="5">
    <location>
        <position position="1"/>
    </location>
</feature>
<evidence type="ECO:0000313" key="5">
    <source>
        <dbReference type="EMBL" id="TKA89093.1"/>
    </source>
</evidence>
<proteinExistence type="predicted"/>
<dbReference type="PANTHER" id="PTHR32294:SF4">
    <property type="entry name" value="ERROR-PRONE DNA POLYMERASE"/>
    <property type="match status" value="1"/>
</dbReference>
<evidence type="ECO:0000259" key="4">
    <source>
        <dbReference type="Pfam" id="PF07733"/>
    </source>
</evidence>
<feature type="non-terminal residue" evidence="5">
    <location>
        <position position="84"/>
    </location>
</feature>
<reference evidence="5 6" key="1">
    <citation type="submission" date="2019-04" db="EMBL/GenBank/DDBJ databases">
        <title>Crypto-aerobic microbial life in anoxic (sulfidic) marine sediments.</title>
        <authorList>
            <person name="Bhattacharya S."/>
            <person name="Roy C."/>
            <person name="Mondal N."/>
            <person name="Sarkar J."/>
            <person name="Mandal S."/>
            <person name="Rameez M.J."/>
            <person name="Ghosh W."/>
        </authorList>
    </citation>
    <scope>NUCLEOTIDE SEQUENCE [LARGE SCALE GENOMIC DNA]</scope>
    <source>
        <strain evidence="5 6">SBBB</strain>
    </source>
</reference>
<evidence type="ECO:0000256" key="3">
    <source>
        <dbReference type="ARBA" id="ARBA00023204"/>
    </source>
</evidence>
<protein>
    <recommendedName>
        <fullName evidence="4">Bacterial DNA polymerase III alpha subunit NTPase domain-containing protein</fullName>
    </recommendedName>
</protein>
<comment type="caution">
    <text evidence="5">The sequence shown here is derived from an EMBL/GenBank/DDBJ whole genome shotgun (WGS) entry which is preliminary data.</text>
</comment>
<keyword evidence="2" id="KW-0227">DNA damage</keyword>
<organism evidence="5 6">
    <name type="scientific">Halopseudomonas bauzanensis</name>
    <dbReference type="NCBI Taxonomy" id="653930"/>
    <lineage>
        <taxon>Bacteria</taxon>
        <taxon>Pseudomonadati</taxon>
        <taxon>Pseudomonadota</taxon>
        <taxon>Gammaproteobacteria</taxon>
        <taxon>Pseudomonadales</taxon>
        <taxon>Pseudomonadaceae</taxon>
        <taxon>Halopseudomonas</taxon>
    </lineage>
</organism>
<dbReference type="GO" id="GO:0008408">
    <property type="term" value="F:3'-5' exonuclease activity"/>
    <property type="evidence" value="ECO:0007669"/>
    <property type="project" value="InterPro"/>
</dbReference>
<dbReference type="InterPro" id="IPR004805">
    <property type="entry name" value="DnaE2/DnaE/PolC"/>
</dbReference>
<dbReference type="EMBL" id="SWAV01000027">
    <property type="protein sequence ID" value="TKA89093.1"/>
    <property type="molecule type" value="Genomic_DNA"/>
</dbReference>
<gene>
    <name evidence="5" type="ORF">FA869_17120</name>
</gene>
<dbReference type="InterPro" id="IPR011708">
    <property type="entry name" value="DNA_pol3_alpha_NTPase_dom"/>
</dbReference>
<dbReference type="RefSeq" id="WP_136870178.1">
    <property type="nucleotide sequence ID" value="NZ_SWAV01000027.1"/>
</dbReference>
<feature type="domain" description="Bacterial DNA polymerase III alpha subunit NTPase" evidence="4">
    <location>
        <begin position="3"/>
        <end position="62"/>
    </location>
</feature>
<dbReference type="GO" id="GO:0006281">
    <property type="term" value="P:DNA repair"/>
    <property type="evidence" value="ECO:0007669"/>
    <property type="project" value="UniProtKB-KW"/>
</dbReference>
<dbReference type="Proteomes" id="UP000305198">
    <property type="component" value="Unassembled WGS sequence"/>
</dbReference>
<evidence type="ECO:0000256" key="1">
    <source>
        <dbReference type="ARBA" id="ARBA00022490"/>
    </source>
</evidence>
<evidence type="ECO:0000256" key="2">
    <source>
        <dbReference type="ARBA" id="ARBA00022763"/>
    </source>
</evidence>
<dbReference type="PANTHER" id="PTHR32294">
    <property type="entry name" value="DNA POLYMERASE III SUBUNIT ALPHA"/>
    <property type="match status" value="1"/>
</dbReference>
<accession>A0A4U0YJD7</accession>